<accession>A0A1M7ICJ6</accession>
<name>A0A1M7ICJ6_9FIRM</name>
<evidence type="ECO:0000313" key="2">
    <source>
        <dbReference type="Proteomes" id="UP000184038"/>
    </source>
</evidence>
<proteinExistence type="predicted"/>
<keyword evidence="2" id="KW-1185">Reference proteome</keyword>
<evidence type="ECO:0000313" key="1">
    <source>
        <dbReference type="EMBL" id="SHM38313.1"/>
    </source>
</evidence>
<dbReference type="SUPFAM" id="SSF55144">
    <property type="entry name" value="LigT-like"/>
    <property type="match status" value="1"/>
</dbReference>
<dbReference type="InterPro" id="IPR009097">
    <property type="entry name" value="Cyclic_Pdiesterase"/>
</dbReference>
<organism evidence="1 2">
    <name type="scientific">Anaerosporobacter mobilis DSM 15930</name>
    <dbReference type="NCBI Taxonomy" id="1120996"/>
    <lineage>
        <taxon>Bacteria</taxon>
        <taxon>Bacillati</taxon>
        <taxon>Bacillota</taxon>
        <taxon>Clostridia</taxon>
        <taxon>Lachnospirales</taxon>
        <taxon>Lachnospiraceae</taxon>
        <taxon>Anaerosporobacter</taxon>
    </lineage>
</organism>
<dbReference type="Proteomes" id="UP000184038">
    <property type="component" value="Unassembled WGS sequence"/>
</dbReference>
<dbReference type="Pfam" id="PF13563">
    <property type="entry name" value="2_5_RNA_ligase2"/>
    <property type="match status" value="1"/>
</dbReference>
<dbReference type="PANTHER" id="PTHR36039">
    <property type="match status" value="1"/>
</dbReference>
<sequence length="174" mass="20208">MYLISIYFDENADNKIRRLIHKVAEKSENRYMIEAGVPPHITISAFETDQVNKVIDLFDCKVHDIKAGKLQWVSIGVFNPHVIFLSPVLNEYLHKLSVFVNETVSCVDNVSISRFYLPLQWMPHTTIGKKLSVEEMLMAFKTLQNNFRMFEGTVTKIGLAKTNPYQELRNWDLK</sequence>
<reference evidence="1 2" key="1">
    <citation type="submission" date="2016-11" db="EMBL/GenBank/DDBJ databases">
        <authorList>
            <person name="Jaros S."/>
            <person name="Januszkiewicz K."/>
            <person name="Wedrychowicz H."/>
        </authorList>
    </citation>
    <scope>NUCLEOTIDE SEQUENCE [LARGE SCALE GENOMIC DNA]</scope>
    <source>
        <strain evidence="1 2">DSM 15930</strain>
    </source>
</reference>
<dbReference type="AlphaFoldDB" id="A0A1M7ICJ6"/>
<dbReference type="OrthoDB" id="463286at2"/>
<dbReference type="RefSeq" id="WP_073286241.1">
    <property type="nucleotide sequence ID" value="NZ_FRCP01000009.1"/>
</dbReference>
<gene>
    <name evidence="1" type="ORF">SAMN02746066_01782</name>
</gene>
<dbReference type="STRING" id="1120996.SAMN02746066_01782"/>
<keyword evidence="1" id="KW-0436">Ligase</keyword>
<dbReference type="PANTHER" id="PTHR36039:SF2">
    <property type="entry name" value="RNA LIGASE_CYCLIC NUCLEOTIDE PHOSPHODIESTERASE FAMILY PROTEIN"/>
    <property type="match status" value="1"/>
</dbReference>
<dbReference type="Gene3D" id="3.90.1140.10">
    <property type="entry name" value="Cyclic phosphodiesterase"/>
    <property type="match status" value="1"/>
</dbReference>
<dbReference type="EMBL" id="FRCP01000009">
    <property type="protein sequence ID" value="SHM38313.1"/>
    <property type="molecule type" value="Genomic_DNA"/>
</dbReference>
<protein>
    <submittedName>
        <fullName evidence="1">2'-5' RNA ligase</fullName>
    </submittedName>
</protein>
<dbReference type="GO" id="GO:0016874">
    <property type="term" value="F:ligase activity"/>
    <property type="evidence" value="ECO:0007669"/>
    <property type="project" value="UniProtKB-KW"/>
</dbReference>